<reference evidence="3" key="1">
    <citation type="submission" date="2016-10" db="EMBL/GenBank/DDBJ databases">
        <authorList>
            <person name="Varghese N."/>
            <person name="Submissions S."/>
        </authorList>
    </citation>
    <scope>NUCLEOTIDE SEQUENCE [LARGE SCALE GENOMIC DNA]</scope>
    <source>
        <strain evidence="3">UNC267MFSha1.1M11</strain>
    </source>
</reference>
<dbReference type="Proteomes" id="UP000199707">
    <property type="component" value="Unassembled WGS sequence"/>
</dbReference>
<accession>A0A1G4WIX9</accession>
<protein>
    <submittedName>
        <fullName evidence="2">Uncharacterized protein</fullName>
    </submittedName>
</protein>
<keyword evidence="1" id="KW-0472">Membrane</keyword>
<dbReference type="STRING" id="1502745.SAMN02799620_03540"/>
<keyword evidence="1" id="KW-0812">Transmembrane</keyword>
<sequence>MHRYVRIVNSLDRIMNCRLTIAEWIGAALLLAVPYGVAGVLWSFWHLDQLTALTFVRSTMTWPILLFGNGCIS</sequence>
<gene>
    <name evidence="2" type="ORF">SAMN02799620_03540</name>
</gene>
<feature type="transmembrane region" description="Helical" evidence="1">
    <location>
        <begin position="21"/>
        <end position="45"/>
    </location>
</feature>
<evidence type="ECO:0000256" key="1">
    <source>
        <dbReference type="SAM" id="Phobius"/>
    </source>
</evidence>
<dbReference type="EMBL" id="FMUB01000007">
    <property type="protein sequence ID" value="SCX23882.1"/>
    <property type="molecule type" value="Genomic_DNA"/>
</dbReference>
<evidence type="ECO:0000313" key="2">
    <source>
        <dbReference type="EMBL" id="SCX23882.1"/>
    </source>
</evidence>
<proteinExistence type="predicted"/>
<evidence type="ECO:0000313" key="3">
    <source>
        <dbReference type="Proteomes" id="UP000199707"/>
    </source>
</evidence>
<organism evidence="2 3">
    <name type="scientific">Mycolicibacterium fluoranthenivorans</name>
    <dbReference type="NCBI Taxonomy" id="258505"/>
    <lineage>
        <taxon>Bacteria</taxon>
        <taxon>Bacillati</taxon>
        <taxon>Actinomycetota</taxon>
        <taxon>Actinomycetes</taxon>
        <taxon>Mycobacteriales</taxon>
        <taxon>Mycobacteriaceae</taxon>
        <taxon>Mycolicibacterium</taxon>
    </lineage>
</organism>
<keyword evidence="1" id="KW-1133">Transmembrane helix</keyword>
<dbReference type="AlphaFoldDB" id="A0A1G4WIX9"/>
<name>A0A1G4WIX9_9MYCO</name>